<organism evidence="1 2">
    <name type="scientific">Ataeniobius toweri</name>
    <dbReference type="NCBI Taxonomy" id="208326"/>
    <lineage>
        <taxon>Eukaryota</taxon>
        <taxon>Metazoa</taxon>
        <taxon>Chordata</taxon>
        <taxon>Craniata</taxon>
        <taxon>Vertebrata</taxon>
        <taxon>Euteleostomi</taxon>
        <taxon>Actinopterygii</taxon>
        <taxon>Neopterygii</taxon>
        <taxon>Teleostei</taxon>
        <taxon>Neoteleostei</taxon>
        <taxon>Acanthomorphata</taxon>
        <taxon>Ovalentaria</taxon>
        <taxon>Atherinomorphae</taxon>
        <taxon>Cyprinodontiformes</taxon>
        <taxon>Goodeidae</taxon>
        <taxon>Ataeniobius</taxon>
    </lineage>
</organism>
<evidence type="ECO:0000313" key="2">
    <source>
        <dbReference type="Proteomes" id="UP001345963"/>
    </source>
</evidence>
<accession>A0ABU7A5I8</accession>
<sequence>MLKPDEINPKTIFQSLWMLFPLVSCAENQPVFHPLTPTPFVQRWRFLQQSADSAVVPKLELHPPWWRACSCESCGRKRHIALPVLQPGGANTADRAHQLFFVYGQGWGKTSCFHH</sequence>
<comment type="caution">
    <text evidence="1">The sequence shown here is derived from an EMBL/GenBank/DDBJ whole genome shotgun (WGS) entry which is preliminary data.</text>
</comment>
<protein>
    <recommendedName>
        <fullName evidence="3">Secreted protein</fullName>
    </recommendedName>
</protein>
<evidence type="ECO:0000313" key="1">
    <source>
        <dbReference type="EMBL" id="MED6233351.1"/>
    </source>
</evidence>
<gene>
    <name evidence="1" type="ORF">ATANTOWER_010558</name>
</gene>
<dbReference type="Proteomes" id="UP001345963">
    <property type="component" value="Unassembled WGS sequence"/>
</dbReference>
<name>A0ABU7A5I8_9TELE</name>
<reference evidence="1 2" key="1">
    <citation type="submission" date="2021-07" db="EMBL/GenBank/DDBJ databases">
        <authorList>
            <person name="Palmer J.M."/>
        </authorList>
    </citation>
    <scope>NUCLEOTIDE SEQUENCE [LARGE SCALE GENOMIC DNA]</scope>
    <source>
        <strain evidence="1 2">AT_MEX2019</strain>
        <tissue evidence="1">Muscle</tissue>
    </source>
</reference>
<keyword evidence="2" id="KW-1185">Reference proteome</keyword>
<evidence type="ECO:0008006" key="3">
    <source>
        <dbReference type="Google" id="ProtNLM"/>
    </source>
</evidence>
<proteinExistence type="predicted"/>
<feature type="non-terminal residue" evidence="1">
    <location>
        <position position="115"/>
    </location>
</feature>
<dbReference type="EMBL" id="JAHUTI010002336">
    <property type="protein sequence ID" value="MED6233351.1"/>
    <property type="molecule type" value="Genomic_DNA"/>
</dbReference>